<dbReference type="Proteomes" id="UP000315724">
    <property type="component" value="Chromosome"/>
</dbReference>
<dbReference type="Pfam" id="PF13529">
    <property type="entry name" value="Peptidase_C39_2"/>
    <property type="match status" value="1"/>
</dbReference>
<gene>
    <name evidence="2" type="ORF">Mal48_21490</name>
</gene>
<feature type="domain" description="Peptidase C39-like" evidence="1">
    <location>
        <begin position="130"/>
        <end position="199"/>
    </location>
</feature>
<dbReference type="InterPro" id="IPR039564">
    <property type="entry name" value="Peptidase_C39-like"/>
</dbReference>
<evidence type="ECO:0000259" key="1">
    <source>
        <dbReference type="Pfam" id="PF13529"/>
    </source>
</evidence>
<organism evidence="2 3">
    <name type="scientific">Thalassoglobus polymorphus</name>
    <dbReference type="NCBI Taxonomy" id="2527994"/>
    <lineage>
        <taxon>Bacteria</taxon>
        <taxon>Pseudomonadati</taxon>
        <taxon>Planctomycetota</taxon>
        <taxon>Planctomycetia</taxon>
        <taxon>Planctomycetales</taxon>
        <taxon>Planctomycetaceae</taxon>
        <taxon>Thalassoglobus</taxon>
    </lineage>
</organism>
<keyword evidence="3" id="KW-1185">Reference proteome</keyword>
<evidence type="ECO:0000313" key="3">
    <source>
        <dbReference type="Proteomes" id="UP000315724"/>
    </source>
</evidence>
<proteinExistence type="predicted"/>
<evidence type="ECO:0000313" key="2">
    <source>
        <dbReference type="EMBL" id="QDT32901.1"/>
    </source>
</evidence>
<dbReference type="EMBL" id="CP036267">
    <property type="protein sequence ID" value="QDT32901.1"/>
    <property type="molecule type" value="Genomic_DNA"/>
</dbReference>
<name>A0A517QMR5_9PLAN</name>
<dbReference type="AlphaFoldDB" id="A0A517QMR5"/>
<accession>A0A517QMR5</accession>
<reference evidence="2 3" key="1">
    <citation type="submission" date="2019-02" db="EMBL/GenBank/DDBJ databases">
        <title>Deep-cultivation of Planctomycetes and their phenomic and genomic characterization uncovers novel biology.</title>
        <authorList>
            <person name="Wiegand S."/>
            <person name="Jogler M."/>
            <person name="Boedeker C."/>
            <person name="Pinto D."/>
            <person name="Vollmers J."/>
            <person name="Rivas-Marin E."/>
            <person name="Kohn T."/>
            <person name="Peeters S.H."/>
            <person name="Heuer A."/>
            <person name="Rast P."/>
            <person name="Oberbeckmann S."/>
            <person name="Bunk B."/>
            <person name="Jeske O."/>
            <person name="Meyerdierks A."/>
            <person name="Storesund J.E."/>
            <person name="Kallscheuer N."/>
            <person name="Luecker S."/>
            <person name="Lage O.M."/>
            <person name="Pohl T."/>
            <person name="Merkel B.J."/>
            <person name="Hornburger P."/>
            <person name="Mueller R.-W."/>
            <person name="Bruemmer F."/>
            <person name="Labrenz M."/>
            <person name="Spormann A.M."/>
            <person name="Op den Camp H."/>
            <person name="Overmann J."/>
            <person name="Amann R."/>
            <person name="Jetten M.S.M."/>
            <person name="Mascher T."/>
            <person name="Medema M.H."/>
            <person name="Devos D.P."/>
            <person name="Kaster A.-K."/>
            <person name="Ovreas L."/>
            <person name="Rohde M."/>
            <person name="Galperin M.Y."/>
            <person name="Jogler C."/>
        </authorList>
    </citation>
    <scope>NUCLEOTIDE SEQUENCE [LARGE SCALE GENOMIC DNA]</scope>
    <source>
        <strain evidence="2 3">Mal48</strain>
    </source>
</reference>
<protein>
    <recommendedName>
        <fullName evidence="1">Peptidase C39-like domain-containing protein</fullName>
    </recommendedName>
</protein>
<dbReference type="KEGG" id="tpol:Mal48_21490"/>
<dbReference type="Gene3D" id="3.90.70.10">
    <property type="entry name" value="Cysteine proteinases"/>
    <property type="match status" value="1"/>
</dbReference>
<sequence length="253" mass="28535">MSQFSFRISSQPDDATCGPTCLQAVYRHYRDNISLDDVIQQTGGLEEGGTLGVFLGCHALQRGYRARIYTYNLQVFDPTWFDKKKVDLKERLSAQIEAKDLPKLQAASRSYINFLDLGGEIRMEVLNVELIRRYLKRNIPILTGLSATFLYGEAREIQLAESVNGISSVIDDIRGFPAGHFVVLCGYDSQRRTVLVADPLDPNPIARDHQYAVDIDRVFSAIMLGIVTYDANLLVIRPNNHKSEFTNADTDRE</sequence>
<dbReference type="OrthoDB" id="9805906at2"/>
<dbReference type="RefSeq" id="WP_145198523.1">
    <property type="nucleotide sequence ID" value="NZ_CP036267.1"/>
</dbReference>